<dbReference type="AlphaFoldDB" id="D5CNB9"/>
<dbReference type="InterPro" id="IPR019734">
    <property type="entry name" value="TPR_rpt"/>
</dbReference>
<accession>D5CNB9</accession>
<dbReference type="InterPro" id="IPR011990">
    <property type="entry name" value="TPR-like_helical_dom_sf"/>
</dbReference>
<evidence type="ECO:0000256" key="1">
    <source>
        <dbReference type="PROSITE-ProRule" id="PRU00339"/>
    </source>
</evidence>
<dbReference type="SUPFAM" id="SSF48452">
    <property type="entry name" value="TPR-like"/>
    <property type="match status" value="1"/>
</dbReference>
<dbReference type="Pfam" id="PF14559">
    <property type="entry name" value="TPR_19"/>
    <property type="match status" value="1"/>
</dbReference>
<feature type="compositionally biased region" description="Basic residues" evidence="2">
    <location>
        <begin position="130"/>
        <end position="139"/>
    </location>
</feature>
<keyword evidence="3" id="KW-0812">Transmembrane</keyword>
<evidence type="ECO:0000313" key="5">
    <source>
        <dbReference type="Proteomes" id="UP000001625"/>
    </source>
</evidence>
<feature type="region of interest" description="Disordered" evidence="2">
    <location>
        <begin position="82"/>
        <end position="152"/>
    </location>
</feature>
<keyword evidence="3" id="KW-1133">Transmembrane helix</keyword>
<keyword evidence="1" id="KW-0802">TPR repeat</keyword>
<dbReference type="SMART" id="SM00028">
    <property type="entry name" value="TPR"/>
    <property type="match status" value="3"/>
</dbReference>
<reference evidence="4 5" key="1">
    <citation type="submission" date="2010-03" db="EMBL/GenBank/DDBJ databases">
        <title>Complete sequence of Sideroxydans lithotrophicus ES-1.</title>
        <authorList>
            <consortium name="US DOE Joint Genome Institute"/>
            <person name="Lucas S."/>
            <person name="Copeland A."/>
            <person name="Lapidus A."/>
            <person name="Cheng J.-F."/>
            <person name="Bruce D."/>
            <person name="Goodwin L."/>
            <person name="Pitluck S."/>
            <person name="Munk A.C."/>
            <person name="Detter J.C."/>
            <person name="Han C."/>
            <person name="Tapia R."/>
            <person name="Larimer F."/>
            <person name="Land M."/>
            <person name="Hauser L."/>
            <person name="Kyrpides N."/>
            <person name="Ivanova N."/>
            <person name="Emerson D."/>
            <person name="Woyke T."/>
        </authorList>
    </citation>
    <scope>NUCLEOTIDE SEQUENCE [LARGE SCALE GENOMIC DNA]</scope>
    <source>
        <strain evidence="4 5">ES-1</strain>
    </source>
</reference>
<dbReference type="HOGENOM" id="CLU_053124_0_0_4"/>
<feature type="transmembrane region" description="Helical" evidence="3">
    <location>
        <begin position="38"/>
        <end position="57"/>
    </location>
</feature>
<dbReference type="KEGG" id="slt:Slit_2591"/>
<sequence>MSLINQVLNELENRGSNAPLGEIAIRAVPPRKRSYVKLYAFLAMALVVVLAGVRWFMERPAPVPERAVIAVAPSNPVATDPNAVPASAPAPVMAGGEPSVLQSSDGLHGKPLLEVGDEEQVEPAPEVEKPKRHNRKRKAQQLAGNAGDLPTEDPEIQQLKTVSPQQRAANEFGKANLALQEGRTNDALAGYRNVLLIDASYKEARRAWVALLINLKRNDEAESVLKKGLRHDPHDALFAMQLARLQVARDDVPLALKTLQKTLPYAEGQADYQAFVAALFQRLNQHEEAVAHYRVALRLVPNGGIWWMGMGISLQALQRNDEARVAYQRALATSSLTPQLQAFVQNKLKEL</sequence>
<dbReference type="eggNOG" id="COG0457">
    <property type="taxonomic scope" value="Bacteria"/>
</dbReference>
<keyword evidence="3" id="KW-0472">Membrane</keyword>
<dbReference type="RefSeq" id="WP_013030714.1">
    <property type="nucleotide sequence ID" value="NC_013959.1"/>
</dbReference>
<organism evidence="4 5">
    <name type="scientific">Sideroxydans lithotrophicus (strain ES-1)</name>
    <dbReference type="NCBI Taxonomy" id="580332"/>
    <lineage>
        <taxon>Bacteria</taxon>
        <taxon>Pseudomonadati</taxon>
        <taxon>Pseudomonadota</taxon>
        <taxon>Betaproteobacteria</taxon>
        <taxon>Nitrosomonadales</taxon>
        <taxon>Gallionellaceae</taxon>
        <taxon>Sideroxydans</taxon>
    </lineage>
</organism>
<dbReference type="Gene3D" id="1.25.40.10">
    <property type="entry name" value="Tetratricopeptide repeat domain"/>
    <property type="match status" value="1"/>
</dbReference>
<name>D5CNB9_SIDLE</name>
<evidence type="ECO:0000256" key="2">
    <source>
        <dbReference type="SAM" id="MobiDB-lite"/>
    </source>
</evidence>
<evidence type="ECO:0000313" key="4">
    <source>
        <dbReference type="EMBL" id="ADE12816.1"/>
    </source>
</evidence>
<proteinExistence type="predicted"/>
<keyword evidence="5" id="KW-1185">Reference proteome</keyword>
<evidence type="ECO:0000256" key="3">
    <source>
        <dbReference type="SAM" id="Phobius"/>
    </source>
</evidence>
<dbReference type="PROSITE" id="PS50005">
    <property type="entry name" value="TPR"/>
    <property type="match status" value="1"/>
</dbReference>
<dbReference type="STRING" id="580332.Slit_2591"/>
<feature type="repeat" description="TPR" evidence="1">
    <location>
        <begin position="270"/>
        <end position="303"/>
    </location>
</feature>
<dbReference type="EMBL" id="CP001965">
    <property type="protein sequence ID" value="ADE12816.1"/>
    <property type="molecule type" value="Genomic_DNA"/>
</dbReference>
<protein>
    <submittedName>
        <fullName evidence="4">TPR repeat-containing protein</fullName>
    </submittedName>
</protein>
<gene>
    <name evidence="4" type="ordered locus">Slit_2591</name>
</gene>
<dbReference type="Proteomes" id="UP000001625">
    <property type="component" value="Chromosome"/>
</dbReference>
<feature type="compositionally biased region" description="Low complexity" evidence="2">
    <location>
        <begin position="82"/>
        <end position="94"/>
    </location>
</feature>